<name>A0A1Y4MKZ0_9FIRM</name>
<comment type="caution">
    <text evidence="1">The sequence shown here is derived from an EMBL/GenBank/DDBJ whole genome shotgun (WGS) entry which is preliminary data.</text>
</comment>
<dbReference type="EMBL" id="NFKP01000046">
    <property type="protein sequence ID" value="OUP65204.1"/>
    <property type="molecule type" value="Genomic_DNA"/>
</dbReference>
<reference evidence="2" key="1">
    <citation type="submission" date="2017-04" db="EMBL/GenBank/DDBJ databases">
        <title>Function of individual gut microbiota members based on whole genome sequencing of pure cultures obtained from chicken caecum.</title>
        <authorList>
            <person name="Medvecky M."/>
            <person name="Cejkova D."/>
            <person name="Polansky O."/>
            <person name="Karasova D."/>
            <person name="Kubasova T."/>
            <person name="Cizek A."/>
            <person name="Rychlik I."/>
        </authorList>
    </citation>
    <scope>NUCLEOTIDE SEQUENCE [LARGE SCALE GENOMIC DNA]</scope>
    <source>
        <strain evidence="2">An175</strain>
    </source>
</reference>
<evidence type="ECO:0000313" key="1">
    <source>
        <dbReference type="EMBL" id="OUP65204.1"/>
    </source>
</evidence>
<evidence type="ECO:0000313" key="2">
    <source>
        <dbReference type="Proteomes" id="UP000196386"/>
    </source>
</evidence>
<dbReference type="Proteomes" id="UP000196386">
    <property type="component" value="Unassembled WGS sequence"/>
</dbReference>
<gene>
    <name evidence="1" type="ORF">B5F11_19880</name>
</gene>
<sequence length="260" mass="30731">MADFVRKTMMGYSPVRGGYSDPECTHVILTKEEYDQILREKVQAEQSARDVKYKADKEISEVKRTADYNVRQCADDARRAIEGMETALDTEKAKTEHQRRLNEGLLRIVRERANADRKLKPKKEHTGYVILASSEREYYYKDRNRDRRKELFWETILQSPYSVSFSASEIKPQILEDLRQEDEDGEWMISRIGIRGMYGLGYEALLDDTRWSEEDKLLNIMLEQKLKRNFRSGYWEISFIHTKPLDEIPPEMLLECGQRE</sequence>
<protein>
    <submittedName>
        <fullName evidence="1">Uncharacterized protein</fullName>
    </submittedName>
</protein>
<dbReference type="AlphaFoldDB" id="A0A1Y4MKZ0"/>
<organism evidence="1 2">
    <name type="scientific">Anaerotruncus colihominis</name>
    <dbReference type="NCBI Taxonomy" id="169435"/>
    <lineage>
        <taxon>Bacteria</taxon>
        <taxon>Bacillati</taxon>
        <taxon>Bacillota</taxon>
        <taxon>Clostridia</taxon>
        <taxon>Eubacteriales</taxon>
        <taxon>Oscillospiraceae</taxon>
        <taxon>Anaerotruncus</taxon>
    </lineage>
</organism>
<dbReference type="RefSeq" id="WP_087303565.1">
    <property type="nucleotide sequence ID" value="NZ_NFKP01000046.1"/>
</dbReference>
<accession>A0A1Y4MKZ0</accession>
<proteinExistence type="predicted"/>